<sequence length="205" mass="22445">MSLLPTGDQTVSGNAGPDNANTGFHRWHLENFLPMLSETLALHGDLSQALDRVTDHHRARLSGQEVDFAQANQDLEDMLSALFTAAFPYQTSYDKAYASASDYAGQNKKMIDDAFGSAKAYSDYYADLNARACRKAFAAANAKVHARRLTAFLADPASAPRTDWESQTAIVRACAAAYAGAFLPSEFDQRHQMAMTRLKAAQTDR</sequence>
<dbReference type="Proteomes" id="UP000256845">
    <property type="component" value="Unassembled WGS sequence"/>
</dbReference>
<dbReference type="OrthoDB" id="7873658at2"/>
<evidence type="ECO:0000313" key="2">
    <source>
        <dbReference type="Proteomes" id="UP000256845"/>
    </source>
</evidence>
<protein>
    <submittedName>
        <fullName evidence="1">Uncharacterized protein</fullName>
    </submittedName>
</protein>
<comment type="caution">
    <text evidence="1">The sequence shown here is derived from an EMBL/GenBank/DDBJ whole genome shotgun (WGS) entry which is preliminary data.</text>
</comment>
<dbReference type="EMBL" id="QRDW01000011">
    <property type="protein sequence ID" value="RED45833.1"/>
    <property type="molecule type" value="Genomic_DNA"/>
</dbReference>
<gene>
    <name evidence="1" type="ORF">DFP90_11180</name>
</gene>
<reference evidence="1 2" key="1">
    <citation type="submission" date="2018-07" db="EMBL/GenBank/DDBJ databases">
        <title>Genomic Encyclopedia of Type Strains, Phase III (KMG-III): the genomes of soil and plant-associated and newly described type strains.</title>
        <authorList>
            <person name="Whitman W."/>
        </authorList>
    </citation>
    <scope>NUCLEOTIDE SEQUENCE [LARGE SCALE GENOMIC DNA]</scope>
    <source>
        <strain evidence="1 2">CECT 8488</strain>
    </source>
</reference>
<name>A0A3D9H8L1_9PROT</name>
<organism evidence="1 2">
    <name type="scientific">Aestuariispira insulae</name>
    <dbReference type="NCBI Taxonomy" id="1461337"/>
    <lineage>
        <taxon>Bacteria</taxon>
        <taxon>Pseudomonadati</taxon>
        <taxon>Pseudomonadota</taxon>
        <taxon>Alphaproteobacteria</taxon>
        <taxon>Rhodospirillales</taxon>
        <taxon>Kiloniellaceae</taxon>
        <taxon>Aestuariispira</taxon>
    </lineage>
</organism>
<dbReference type="AlphaFoldDB" id="A0A3D9H8L1"/>
<evidence type="ECO:0000313" key="1">
    <source>
        <dbReference type="EMBL" id="RED45833.1"/>
    </source>
</evidence>
<accession>A0A3D9H8L1</accession>
<keyword evidence="2" id="KW-1185">Reference proteome</keyword>
<proteinExistence type="predicted"/>
<dbReference type="RefSeq" id="WP_147301064.1">
    <property type="nucleotide sequence ID" value="NZ_QRDW01000011.1"/>
</dbReference>